<proteinExistence type="predicted"/>
<evidence type="ECO:0000313" key="2">
    <source>
        <dbReference type="EMBL" id="KAK6336500.1"/>
    </source>
</evidence>
<evidence type="ECO:0000313" key="3">
    <source>
        <dbReference type="Proteomes" id="UP001375240"/>
    </source>
</evidence>
<protein>
    <submittedName>
        <fullName evidence="2">Uncharacterized protein</fullName>
    </submittedName>
</protein>
<sequence>MSVNIPCGSSNPIGFKMPRPSSPAPPPSSETKSAVKQALHARERPEHLTIADVGDSADISRQTGVESGAKKGMENAGEVDMTAKEGVEGGRRS</sequence>
<keyword evidence="3" id="KW-1185">Reference proteome</keyword>
<name>A0AAV9U771_9PEZI</name>
<feature type="compositionally biased region" description="Basic and acidic residues" evidence="1">
    <location>
        <begin position="40"/>
        <end position="49"/>
    </location>
</feature>
<comment type="caution">
    <text evidence="2">The sequence shown here is derived from an EMBL/GenBank/DDBJ whole genome shotgun (WGS) entry which is preliminary data.</text>
</comment>
<accession>A0AAV9U771</accession>
<gene>
    <name evidence="2" type="ORF">TWF696_002050</name>
</gene>
<dbReference type="EMBL" id="JAVHNQ010000011">
    <property type="protein sequence ID" value="KAK6336500.1"/>
    <property type="molecule type" value="Genomic_DNA"/>
</dbReference>
<dbReference type="AlphaFoldDB" id="A0AAV9U771"/>
<organism evidence="2 3">
    <name type="scientific">Orbilia brochopaga</name>
    <dbReference type="NCBI Taxonomy" id="3140254"/>
    <lineage>
        <taxon>Eukaryota</taxon>
        <taxon>Fungi</taxon>
        <taxon>Dikarya</taxon>
        <taxon>Ascomycota</taxon>
        <taxon>Pezizomycotina</taxon>
        <taxon>Orbiliomycetes</taxon>
        <taxon>Orbiliales</taxon>
        <taxon>Orbiliaceae</taxon>
        <taxon>Orbilia</taxon>
    </lineage>
</organism>
<evidence type="ECO:0000256" key="1">
    <source>
        <dbReference type="SAM" id="MobiDB-lite"/>
    </source>
</evidence>
<feature type="compositionally biased region" description="Basic and acidic residues" evidence="1">
    <location>
        <begin position="81"/>
        <end position="93"/>
    </location>
</feature>
<feature type="region of interest" description="Disordered" evidence="1">
    <location>
        <begin position="1"/>
        <end position="93"/>
    </location>
</feature>
<reference evidence="2 3" key="1">
    <citation type="submission" date="2019-10" db="EMBL/GenBank/DDBJ databases">
        <authorList>
            <person name="Palmer J.M."/>
        </authorList>
    </citation>
    <scope>NUCLEOTIDE SEQUENCE [LARGE SCALE GENOMIC DNA]</scope>
    <source>
        <strain evidence="2 3">TWF696</strain>
    </source>
</reference>
<dbReference type="Proteomes" id="UP001375240">
    <property type="component" value="Unassembled WGS sequence"/>
</dbReference>
<feature type="compositionally biased region" description="Polar residues" evidence="1">
    <location>
        <begin position="1"/>
        <end position="12"/>
    </location>
</feature>